<dbReference type="GO" id="GO:0016702">
    <property type="term" value="F:oxidoreductase activity, acting on single donors with incorporation of molecular oxygen, incorporation of two atoms of oxygen"/>
    <property type="evidence" value="ECO:0007669"/>
    <property type="project" value="UniProtKB-ARBA"/>
</dbReference>
<dbReference type="EMBL" id="JAGMUU010000008">
    <property type="protein sequence ID" value="KAH7147187.1"/>
    <property type="molecule type" value="Genomic_DNA"/>
</dbReference>
<dbReference type="InterPro" id="IPR014436">
    <property type="entry name" value="Extradiol_dOase_DODA"/>
</dbReference>
<evidence type="ECO:0000256" key="2">
    <source>
        <dbReference type="ARBA" id="ARBA00007581"/>
    </source>
</evidence>
<keyword evidence="4" id="KW-0862">Zinc</keyword>
<comment type="cofactor">
    <cofactor evidence="1">
        <name>Zn(2+)</name>
        <dbReference type="ChEBI" id="CHEBI:29105"/>
    </cofactor>
</comment>
<evidence type="ECO:0000256" key="5">
    <source>
        <dbReference type="ARBA" id="ARBA00023002"/>
    </source>
</evidence>
<accession>A0A9P9EY83</accession>
<dbReference type="CDD" id="cd07363">
    <property type="entry name" value="45_DOPA_Dioxygenase"/>
    <property type="match status" value="1"/>
</dbReference>
<keyword evidence="3" id="KW-0479">Metal-binding</keyword>
<dbReference type="GO" id="GO:0008270">
    <property type="term" value="F:zinc ion binding"/>
    <property type="evidence" value="ECO:0007669"/>
    <property type="project" value="InterPro"/>
</dbReference>
<dbReference type="AlphaFoldDB" id="A0A9P9EY83"/>
<gene>
    <name evidence="7" type="ORF">B0J13DRAFT_442264</name>
</gene>
<feature type="domain" description="Extradiol ring-cleavage dioxygenase class III enzyme subunit B" evidence="6">
    <location>
        <begin position="17"/>
        <end position="253"/>
    </location>
</feature>
<dbReference type="PANTHER" id="PTHR30096:SF0">
    <property type="entry name" value="4,5-DOPA DIOXYGENASE EXTRADIOL-LIKE PROTEIN"/>
    <property type="match status" value="1"/>
</dbReference>
<evidence type="ECO:0000256" key="1">
    <source>
        <dbReference type="ARBA" id="ARBA00001947"/>
    </source>
</evidence>
<dbReference type="PANTHER" id="PTHR30096">
    <property type="entry name" value="4,5-DOPA DIOXYGENASE EXTRADIOL-LIKE PROTEIN"/>
    <property type="match status" value="1"/>
</dbReference>
<dbReference type="InterPro" id="IPR004183">
    <property type="entry name" value="Xdiol_dOase_suB"/>
</dbReference>
<comment type="similarity">
    <text evidence="2">Belongs to the DODA-type extradiol aromatic ring-opening dioxygenase family.</text>
</comment>
<keyword evidence="8" id="KW-1185">Reference proteome</keyword>
<sequence>MFVSHGAGPFPLYEEGWESWRQSVSKLGSKLDGVKGILVISGHWETDQPRLTSSAHPGLYYDYENPPEGLVLPQRVFEEKYPVAGNRELAADVAQHLRCHGFKPVLDEKRGLDHGVSVPLKTMRPQADIPIVQLSLLKGSNEQETTNRNLKLGQALEHFRDLGYAVVGSGGSYHDFETAFKGMTEGLPIPAAADDFEDYLVYVASIACGDERVQALTNWRSVPSSYVAHVEGHADHFWPFLVAAGSGGNNPGKRVELVRNFIGPMSFFEW</sequence>
<evidence type="ECO:0000313" key="8">
    <source>
        <dbReference type="Proteomes" id="UP000717696"/>
    </source>
</evidence>
<dbReference type="Gene3D" id="3.40.830.10">
    <property type="entry name" value="LigB-like"/>
    <property type="match status" value="1"/>
</dbReference>
<proteinExistence type="inferred from homology"/>
<dbReference type="PIRSF" id="PIRSF006157">
    <property type="entry name" value="Doxgns_DODA"/>
    <property type="match status" value="1"/>
</dbReference>
<evidence type="ECO:0000259" key="6">
    <source>
        <dbReference type="Pfam" id="PF02900"/>
    </source>
</evidence>
<comment type="caution">
    <text evidence="7">The sequence shown here is derived from an EMBL/GenBank/DDBJ whole genome shotgun (WGS) entry which is preliminary data.</text>
</comment>
<name>A0A9P9EY83_9HYPO</name>
<protein>
    <submittedName>
        <fullName evidence="7">Catalytic LigB subunit of putative aromatic ring-opening dioxygenase</fullName>
    </submittedName>
</protein>
<evidence type="ECO:0000313" key="7">
    <source>
        <dbReference type="EMBL" id="KAH7147187.1"/>
    </source>
</evidence>
<organism evidence="7 8">
    <name type="scientific">Dactylonectria estremocensis</name>
    <dbReference type="NCBI Taxonomy" id="1079267"/>
    <lineage>
        <taxon>Eukaryota</taxon>
        <taxon>Fungi</taxon>
        <taxon>Dikarya</taxon>
        <taxon>Ascomycota</taxon>
        <taxon>Pezizomycotina</taxon>
        <taxon>Sordariomycetes</taxon>
        <taxon>Hypocreomycetidae</taxon>
        <taxon>Hypocreales</taxon>
        <taxon>Nectriaceae</taxon>
        <taxon>Dactylonectria</taxon>
    </lineage>
</organism>
<keyword evidence="7" id="KW-0223">Dioxygenase</keyword>
<dbReference type="Pfam" id="PF02900">
    <property type="entry name" value="LigB"/>
    <property type="match status" value="1"/>
</dbReference>
<dbReference type="OrthoDB" id="7396853at2759"/>
<reference evidence="7" key="1">
    <citation type="journal article" date="2021" name="Nat. Commun.">
        <title>Genetic determinants of endophytism in the Arabidopsis root mycobiome.</title>
        <authorList>
            <person name="Mesny F."/>
            <person name="Miyauchi S."/>
            <person name="Thiergart T."/>
            <person name="Pickel B."/>
            <person name="Atanasova L."/>
            <person name="Karlsson M."/>
            <person name="Huettel B."/>
            <person name="Barry K.W."/>
            <person name="Haridas S."/>
            <person name="Chen C."/>
            <person name="Bauer D."/>
            <person name="Andreopoulos W."/>
            <person name="Pangilinan J."/>
            <person name="LaButti K."/>
            <person name="Riley R."/>
            <person name="Lipzen A."/>
            <person name="Clum A."/>
            <person name="Drula E."/>
            <person name="Henrissat B."/>
            <person name="Kohler A."/>
            <person name="Grigoriev I.V."/>
            <person name="Martin F.M."/>
            <person name="Hacquard S."/>
        </authorList>
    </citation>
    <scope>NUCLEOTIDE SEQUENCE</scope>
    <source>
        <strain evidence="7">MPI-CAGE-AT-0021</strain>
    </source>
</reference>
<dbReference type="Proteomes" id="UP000717696">
    <property type="component" value="Unassembled WGS sequence"/>
</dbReference>
<evidence type="ECO:0000256" key="3">
    <source>
        <dbReference type="ARBA" id="ARBA00022723"/>
    </source>
</evidence>
<keyword evidence="5" id="KW-0560">Oxidoreductase</keyword>
<dbReference type="SUPFAM" id="SSF53213">
    <property type="entry name" value="LigB-like"/>
    <property type="match status" value="1"/>
</dbReference>
<dbReference type="GO" id="GO:0008198">
    <property type="term" value="F:ferrous iron binding"/>
    <property type="evidence" value="ECO:0007669"/>
    <property type="project" value="InterPro"/>
</dbReference>
<evidence type="ECO:0000256" key="4">
    <source>
        <dbReference type="ARBA" id="ARBA00022833"/>
    </source>
</evidence>